<organism evidence="1 2">
    <name type="scientific">Diversispora epigaea</name>
    <dbReference type="NCBI Taxonomy" id="1348612"/>
    <lineage>
        <taxon>Eukaryota</taxon>
        <taxon>Fungi</taxon>
        <taxon>Fungi incertae sedis</taxon>
        <taxon>Mucoromycota</taxon>
        <taxon>Glomeromycotina</taxon>
        <taxon>Glomeromycetes</taxon>
        <taxon>Diversisporales</taxon>
        <taxon>Diversisporaceae</taxon>
        <taxon>Diversispora</taxon>
    </lineage>
</organism>
<evidence type="ECO:0000313" key="1">
    <source>
        <dbReference type="EMBL" id="RHZ52446.1"/>
    </source>
</evidence>
<name>A0A397GSL7_9GLOM</name>
<proteinExistence type="predicted"/>
<evidence type="ECO:0000313" key="2">
    <source>
        <dbReference type="Proteomes" id="UP000266861"/>
    </source>
</evidence>
<protein>
    <recommendedName>
        <fullName evidence="3">RING-type domain-containing protein</fullName>
    </recommendedName>
</protein>
<gene>
    <name evidence="1" type="ORF">Glove_461g78</name>
</gene>
<evidence type="ECO:0008006" key="3">
    <source>
        <dbReference type="Google" id="ProtNLM"/>
    </source>
</evidence>
<dbReference type="SUPFAM" id="SSF57850">
    <property type="entry name" value="RING/U-box"/>
    <property type="match status" value="1"/>
</dbReference>
<reference evidence="1 2" key="1">
    <citation type="submission" date="2018-08" db="EMBL/GenBank/DDBJ databases">
        <title>Genome and evolution of the arbuscular mycorrhizal fungus Diversispora epigaea (formerly Glomus versiforme) and its bacterial endosymbionts.</title>
        <authorList>
            <person name="Sun X."/>
            <person name="Fei Z."/>
            <person name="Harrison M."/>
        </authorList>
    </citation>
    <scope>NUCLEOTIDE SEQUENCE [LARGE SCALE GENOMIC DNA]</scope>
    <source>
        <strain evidence="1 2">IT104</strain>
    </source>
</reference>
<dbReference type="Gene3D" id="3.30.40.10">
    <property type="entry name" value="Zinc/RING finger domain, C3HC4 (zinc finger)"/>
    <property type="match status" value="1"/>
</dbReference>
<dbReference type="EMBL" id="PQFF01000403">
    <property type="protein sequence ID" value="RHZ52446.1"/>
    <property type="molecule type" value="Genomic_DNA"/>
</dbReference>
<dbReference type="OrthoDB" id="2430413at2759"/>
<sequence>MWALCREREKSQLLILKPILKNFNDDTIKNKKFTKLPNCIECEKNIFSNPNKAFTSLVCWHVFHRICIEKKLLLTKPNGCPFPDCGKSVETISETTDLRRDSESSTSSIVGKMGNYFDLGEALYKRYKEYKKDNGKEASNALVFDDVRNQISEISDGALRKRMERARKIYKLFSTIVNGDEKLAKQKIALIRSFSLRSISNLSQGDIDFVIVKCLRGNKDAK</sequence>
<dbReference type="Proteomes" id="UP000266861">
    <property type="component" value="Unassembled WGS sequence"/>
</dbReference>
<keyword evidence="2" id="KW-1185">Reference proteome</keyword>
<comment type="caution">
    <text evidence="1">The sequence shown here is derived from an EMBL/GenBank/DDBJ whole genome shotgun (WGS) entry which is preliminary data.</text>
</comment>
<accession>A0A397GSL7</accession>
<dbReference type="AlphaFoldDB" id="A0A397GSL7"/>
<dbReference type="InterPro" id="IPR013083">
    <property type="entry name" value="Znf_RING/FYVE/PHD"/>
</dbReference>